<protein>
    <submittedName>
        <fullName evidence="2">HNH endonuclease</fullName>
    </submittedName>
</protein>
<evidence type="ECO:0000313" key="2">
    <source>
        <dbReference type="EMBL" id="SHO47625.1"/>
    </source>
</evidence>
<evidence type="ECO:0000259" key="1">
    <source>
        <dbReference type="Pfam" id="PF01844"/>
    </source>
</evidence>
<name>A0A2H1EJ04_9ARCH</name>
<dbReference type="GO" id="GO:0004519">
    <property type="term" value="F:endonuclease activity"/>
    <property type="evidence" value="ECO:0007669"/>
    <property type="project" value="UniProtKB-KW"/>
</dbReference>
<dbReference type="Gene3D" id="1.10.30.50">
    <property type="match status" value="1"/>
</dbReference>
<sequence>MVRPKFTIPIEEAHKRIDLQLRQGRTIQKYNIFSESDLKAANIQRSKWYDKTKNLLELIDDNQILVKQFHYLTPTLSSGERDLDEMVHDFRYRMDKDLKNLQSIYDSIDLLKDLKIHKTKIKNTKKPRNLTHAQEKKCWDLNPHMCNLCGRKLHGISDTEFEHTQAFAKGGATDLTNVKLSHRSCNTQKGTKSLKVARKMLGYHKNIKKSLIELKLLKKKSTRKNMMHNFTLEKFFENGKEYVRILHPSKTVEACLILCNKDPCKWWDDNSILPRHIRSGGGGNVLLPQDVGNTNPTITVMSGKRAIRKMKLKDMVLTHP</sequence>
<dbReference type="GO" id="GO:0003676">
    <property type="term" value="F:nucleic acid binding"/>
    <property type="evidence" value="ECO:0007669"/>
    <property type="project" value="InterPro"/>
</dbReference>
<dbReference type="AlphaFoldDB" id="A0A2H1EJ04"/>
<dbReference type="Pfam" id="PF01844">
    <property type="entry name" value="HNH"/>
    <property type="match status" value="1"/>
</dbReference>
<dbReference type="InterPro" id="IPR002711">
    <property type="entry name" value="HNH"/>
</dbReference>
<dbReference type="EMBL" id="FRFC01000005">
    <property type="protein sequence ID" value="SHO47625.1"/>
    <property type="molecule type" value="Genomic_DNA"/>
</dbReference>
<dbReference type="GO" id="GO:0008270">
    <property type="term" value="F:zinc ion binding"/>
    <property type="evidence" value="ECO:0007669"/>
    <property type="project" value="InterPro"/>
</dbReference>
<keyword evidence="2" id="KW-0540">Nuclease</keyword>
<reference evidence="3" key="1">
    <citation type="submission" date="2016-12" db="EMBL/GenBank/DDBJ databases">
        <authorList>
            <person name="Herbold C."/>
        </authorList>
    </citation>
    <scope>NUCLEOTIDE SEQUENCE [LARGE SCALE GENOMIC DNA]</scope>
</reference>
<accession>A0A2H1EJ04</accession>
<keyword evidence="3" id="KW-1185">Reference proteome</keyword>
<dbReference type="Proteomes" id="UP000232412">
    <property type="component" value="Unassembled WGS sequence"/>
</dbReference>
<evidence type="ECO:0000313" key="3">
    <source>
        <dbReference type="Proteomes" id="UP000232412"/>
    </source>
</evidence>
<proteinExistence type="predicted"/>
<gene>
    <name evidence="2" type="ORF">NSIN_40150</name>
</gene>
<keyword evidence="2" id="KW-0255">Endonuclease</keyword>
<dbReference type="RefSeq" id="WP_101010749.1">
    <property type="nucleotide sequence ID" value="NZ_FRFC01000005.1"/>
</dbReference>
<feature type="domain" description="HNH" evidence="1">
    <location>
        <begin position="146"/>
        <end position="191"/>
    </location>
</feature>
<keyword evidence="2" id="KW-0378">Hydrolase</keyword>
<organism evidence="2 3">
    <name type="scientific">Nitrosotalea sinensis</name>
    <dbReference type="NCBI Taxonomy" id="1499975"/>
    <lineage>
        <taxon>Archaea</taxon>
        <taxon>Nitrososphaerota</taxon>
        <taxon>Nitrososphaeria</taxon>
        <taxon>Nitrosotaleales</taxon>
        <taxon>Nitrosotaleaceae</taxon>
        <taxon>Nitrosotalea</taxon>
    </lineage>
</organism>